<dbReference type="GO" id="GO:0005829">
    <property type="term" value="C:cytosol"/>
    <property type="evidence" value="ECO:0007669"/>
    <property type="project" value="TreeGrafter"/>
</dbReference>
<accession>A0A3N6LXE0</accession>
<dbReference type="Pfam" id="PF02538">
    <property type="entry name" value="Hydantoinase_B"/>
    <property type="match status" value="1"/>
</dbReference>
<reference evidence="3 4" key="1">
    <citation type="submission" date="2018-10" db="EMBL/GenBank/DDBJ databases">
        <title>Natrarchaeobius chitinivorans gen. nov., sp. nov., and Natrarchaeobius haloalkaliphilus sp. nov., alkaliphilic, chitin-utilizing haloarchaea from hypersaline alkaline lakes.</title>
        <authorList>
            <person name="Sorokin D.Y."/>
            <person name="Elcheninov A.G."/>
            <person name="Kostrikina N.A."/>
            <person name="Bale N.J."/>
            <person name="Sinninghe Damste J.S."/>
            <person name="Khijniak T.V."/>
            <person name="Kublanov I.V."/>
            <person name="Toshchakov S.V."/>
        </authorList>
    </citation>
    <scope>NUCLEOTIDE SEQUENCE [LARGE SCALE GENOMIC DNA]</scope>
    <source>
        <strain evidence="3 4">AArcht4T</strain>
    </source>
</reference>
<evidence type="ECO:0000313" key="4">
    <source>
        <dbReference type="Proteomes" id="UP000282323"/>
    </source>
</evidence>
<proteinExistence type="predicted"/>
<dbReference type="InterPro" id="IPR045079">
    <property type="entry name" value="Oxoprolinase-like"/>
</dbReference>
<dbReference type="GO" id="GO:0006749">
    <property type="term" value="P:glutathione metabolic process"/>
    <property type="evidence" value="ECO:0007669"/>
    <property type="project" value="TreeGrafter"/>
</dbReference>
<dbReference type="PANTHER" id="PTHR11365:SF23">
    <property type="entry name" value="HYPOTHETICAL 5-OXOPROLINASE (EUROFUNG)-RELATED"/>
    <property type="match status" value="1"/>
</dbReference>
<name>A0A3N6LXE0_NATCH</name>
<sequence>MDPSRSVPESIRCRRLPTSVDFSVLIRLHSVTSCIIIDITTITVGGSSSRMGDDAASDGDSDVVADKTDGDSVEDNDYGIEPYLMTVLSKKFEMATRDMTQSLLRSARSGVISVARDFSSAITLFDGRQFMIDEGLPVHLVNVHFVPRRTRELHDEIRPGDCFLTNSPYAGNTHHADYTLHAPVFYDDEPLFWVVSRAHQADIGANEPSTYLPDAENVYQEAMHFPSVKVQEDYEDREDIVRMCKLNIRAGDTQWYGDYRAQIASIRTGEERIRDLCDRYGPEMIKQFSRAWLQYGESMMRDEIGTLPDATVEHVSRHDPVPGAEEGIPVRVKLSIDPDEERIIVDLTDSMANVPAGFNLTEATTVAGAYAGVFNNVDSNTPRNHGSIDRISVKMSKGTVVGEPEYPAATATSTTNVSGVLFNAVQAAFSELGEPYGLAEGCTGIPPNAAVISGTDFRHDDEPYVNQIILRGGGGPGVYGHDGWVMYGLPGAAGVMHRDSVEIDERKFPILIERNETLQDTEGAGRFRGAPGSVCEYGPRNDPMTAAYIADGIEYPPQGVQGGGEGGSAGAMKVTADGDEVKLPGTSVVEIEPGERIRGIISGGGGYGDPLERNPEAVRKDAEEGLISLERAQTVYGVVLSKQGDVVEIDWEATRRSRNGDGGGVQ</sequence>
<comment type="caution">
    <text evidence="3">The sequence shown here is derived from an EMBL/GenBank/DDBJ whole genome shotgun (WGS) entry which is preliminary data.</text>
</comment>
<evidence type="ECO:0000256" key="1">
    <source>
        <dbReference type="SAM" id="MobiDB-lite"/>
    </source>
</evidence>
<protein>
    <submittedName>
        <fullName evidence="3">Hydantoinase B/oxoprolinase family protein</fullName>
    </submittedName>
</protein>
<evidence type="ECO:0000259" key="2">
    <source>
        <dbReference type="Pfam" id="PF02538"/>
    </source>
</evidence>
<evidence type="ECO:0000313" key="3">
    <source>
        <dbReference type="EMBL" id="RQG95433.1"/>
    </source>
</evidence>
<dbReference type="PANTHER" id="PTHR11365">
    <property type="entry name" value="5-OXOPROLINASE RELATED"/>
    <property type="match status" value="1"/>
</dbReference>
<feature type="domain" description="Hydantoinase B/oxoprolinase" evidence="2">
    <location>
        <begin position="82"/>
        <end position="610"/>
    </location>
</feature>
<dbReference type="InterPro" id="IPR003692">
    <property type="entry name" value="Hydantoinase_B"/>
</dbReference>
<keyword evidence="4" id="KW-1185">Reference proteome</keyword>
<dbReference type="AlphaFoldDB" id="A0A3N6LXE0"/>
<organism evidence="3 4">
    <name type="scientific">Natrarchaeobius chitinivorans</name>
    <dbReference type="NCBI Taxonomy" id="1679083"/>
    <lineage>
        <taxon>Archaea</taxon>
        <taxon>Methanobacteriati</taxon>
        <taxon>Methanobacteriota</taxon>
        <taxon>Stenosarchaea group</taxon>
        <taxon>Halobacteria</taxon>
        <taxon>Halobacteriales</taxon>
        <taxon>Natrialbaceae</taxon>
        <taxon>Natrarchaeobius</taxon>
    </lineage>
</organism>
<gene>
    <name evidence="3" type="ORF">EA473_08185</name>
</gene>
<dbReference type="EMBL" id="REGA01000005">
    <property type="protein sequence ID" value="RQG95433.1"/>
    <property type="molecule type" value="Genomic_DNA"/>
</dbReference>
<feature type="region of interest" description="Disordered" evidence="1">
    <location>
        <begin position="47"/>
        <end position="71"/>
    </location>
</feature>
<dbReference type="GO" id="GO:0017168">
    <property type="term" value="F:5-oxoprolinase (ATP-hydrolyzing) activity"/>
    <property type="evidence" value="ECO:0007669"/>
    <property type="project" value="TreeGrafter"/>
</dbReference>
<dbReference type="Proteomes" id="UP000282323">
    <property type="component" value="Unassembled WGS sequence"/>
</dbReference>